<feature type="region of interest" description="Disordered" evidence="1">
    <location>
        <begin position="238"/>
        <end position="273"/>
    </location>
</feature>
<accession>A0ABU7PDV6</accession>
<proteinExistence type="predicted"/>
<evidence type="ECO:0000313" key="2">
    <source>
        <dbReference type="EMBL" id="MEE4543998.1"/>
    </source>
</evidence>
<dbReference type="RefSeq" id="WP_330796902.1">
    <property type="nucleotide sequence ID" value="NZ_JAZEWV010000014.1"/>
</dbReference>
<evidence type="ECO:0000313" key="3">
    <source>
        <dbReference type="Proteomes" id="UP001344658"/>
    </source>
</evidence>
<evidence type="ECO:0000256" key="1">
    <source>
        <dbReference type="SAM" id="MobiDB-lite"/>
    </source>
</evidence>
<organism evidence="2 3">
    <name type="scientific">Actinacidiphila polyblastidii</name>
    <dbReference type="NCBI Taxonomy" id="3110430"/>
    <lineage>
        <taxon>Bacteria</taxon>
        <taxon>Bacillati</taxon>
        <taxon>Actinomycetota</taxon>
        <taxon>Actinomycetes</taxon>
        <taxon>Kitasatosporales</taxon>
        <taxon>Streptomycetaceae</taxon>
        <taxon>Actinacidiphila</taxon>
    </lineage>
</organism>
<comment type="caution">
    <text evidence="2">The sequence shown here is derived from an EMBL/GenBank/DDBJ whole genome shotgun (WGS) entry which is preliminary data.</text>
</comment>
<name>A0ABU7PDV6_9ACTN</name>
<feature type="compositionally biased region" description="Pro residues" evidence="1">
    <location>
        <begin position="261"/>
        <end position="273"/>
    </location>
</feature>
<feature type="region of interest" description="Disordered" evidence="1">
    <location>
        <begin position="1"/>
        <end position="38"/>
    </location>
</feature>
<dbReference type="Proteomes" id="UP001344658">
    <property type="component" value="Unassembled WGS sequence"/>
</dbReference>
<keyword evidence="3" id="KW-1185">Reference proteome</keyword>
<gene>
    <name evidence="2" type="ORF">V2S66_18730</name>
</gene>
<protein>
    <submittedName>
        <fullName evidence="2">Uncharacterized protein</fullName>
    </submittedName>
</protein>
<dbReference type="EMBL" id="JAZEWV010000014">
    <property type="protein sequence ID" value="MEE4543998.1"/>
    <property type="molecule type" value="Genomic_DNA"/>
</dbReference>
<sequence length="273" mass="29633">MPNPDSNRPGEGRLPDPDSLFPADEVGPAAGTTADDRQRPSRKFIFSRALRTKGFKAAGETTDRLHTFLLNEPEYVLLTSCHKGYESFAVLFDSSATWDIPGTANLVAVHVVRDPMWRTFDFDTAALPMVGLAQQWLVARGCPPEAIVLPPERASQPADQQSAALETHLRTSPGRYTLLDHYTDDGGPFESWAMLRDTHPDSAGTPVRIFIELAVIGAGTYTLREGGFADEDAAQEWLDERPGPLPPALRTSRPGAASRPAVPPPPGASGPRR</sequence>
<reference evidence="2 3" key="1">
    <citation type="submission" date="2023-12" db="EMBL/GenBank/DDBJ databases">
        <title>Streptomyces sp. V4-01.</title>
        <authorList>
            <person name="Somphong A."/>
            <person name="Phongsopitanun W."/>
        </authorList>
    </citation>
    <scope>NUCLEOTIDE SEQUENCE [LARGE SCALE GENOMIC DNA]</scope>
    <source>
        <strain evidence="2 3">V4-01</strain>
    </source>
</reference>